<dbReference type="PANTHER" id="PTHR12558">
    <property type="entry name" value="CELL DIVISION CYCLE 16,23,27"/>
    <property type="match status" value="1"/>
</dbReference>
<keyword evidence="4" id="KW-1185">Reference proteome</keyword>
<dbReference type="Pfam" id="PF13432">
    <property type="entry name" value="TPR_16"/>
    <property type="match status" value="4"/>
</dbReference>
<protein>
    <submittedName>
        <fullName evidence="3">Tetratricopeptide repeat-containing protein</fullName>
    </submittedName>
</protein>
<evidence type="ECO:0000313" key="4">
    <source>
        <dbReference type="Proteomes" id="UP000198426"/>
    </source>
</evidence>
<dbReference type="SMART" id="SM00028">
    <property type="entry name" value="TPR"/>
    <property type="match status" value="8"/>
</dbReference>
<keyword evidence="2" id="KW-0732">Signal</keyword>
<dbReference type="AlphaFoldDB" id="A0A239C884"/>
<evidence type="ECO:0000256" key="2">
    <source>
        <dbReference type="SAM" id="SignalP"/>
    </source>
</evidence>
<dbReference type="SUPFAM" id="SSF48452">
    <property type="entry name" value="TPR-like"/>
    <property type="match status" value="3"/>
</dbReference>
<sequence length="571" mass="62098">MPLLRPLCLSLALGLTASLPQTAGAETLGSGFAGSYLAARHASYNSDYTAAADYYTRALARDRNNPALQENALLAFTGLGRIDAAVTIARQMRELGLDSQMASMVLMAELLGDARYRDVIDGVSDELSVGPLVDGLVKAWSLMGEGEAEAAMAEFDAAAETTGLDAFALYHKALALALAGDFEKAEVIFSGAAGAPLRLTRRGAFAHAQVLSQLDRNSAALELIEVGFGSDLDPGLEKLVEQLEAGETVPFTQVRSVRDGLAEVFYTVAGALEGEAADSYTLLYTRIAEYLRPDHVDAILLSANLLESQGQYELATKAYNRVSSDDAGFHVAEIGRADALRRSGRADEAIEVLQQLAEARGNLPIVHVTLGDALRGEERYDEASKAYDAAIALFEGDEAGQWIVYYARGITHEREKRWELAEADFRKALELNPGQPQVLNYLGYSFVEMQTNLDEALEMIEEAVAAEPGSGYIIDSLGWVLYRFGQYEEAVIHLERAAELMAVDPIVNDHLGDAYWAVGRRIEARFQWHRALSFEPEPEEAERIRRKLEVGLDAVLAEEGAEPLSVANEDG</sequence>
<feature type="repeat" description="TPR" evidence="1">
    <location>
        <begin position="402"/>
        <end position="435"/>
    </location>
</feature>
<name>A0A239C884_9RHOB</name>
<organism evidence="3 4">
    <name type="scientific">Tropicimonas sediminicola</name>
    <dbReference type="NCBI Taxonomy" id="1031541"/>
    <lineage>
        <taxon>Bacteria</taxon>
        <taxon>Pseudomonadati</taxon>
        <taxon>Pseudomonadota</taxon>
        <taxon>Alphaproteobacteria</taxon>
        <taxon>Rhodobacterales</taxon>
        <taxon>Roseobacteraceae</taxon>
        <taxon>Tropicimonas</taxon>
    </lineage>
</organism>
<evidence type="ECO:0000256" key="1">
    <source>
        <dbReference type="PROSITE-ProRule" id="PRU00339"/>
    </source>
</evidence>
<dbReference type="EMBL" id="FZOY01000001">
    <property type="protein sequence ID" value="SNS15593.1"/>
    <property type="molecule type" value="Genomic_DNA"/>
</dbReference>
<keyword evidence="1" id="KW-0802">TPR repeat</keyword>
<gene>
    <name evidence="3" type="ORF">SAMN05421757_101110</name>
</gene>
<dbReference type="PROSITE" id="PS50005">
    <property type="entry name" value="TPR"/>
    <property type="match status" value="1"/>
</dbReference>
<proteinExistence type="predicted"/>
<feature type="signal peptide" evidence="2">
    <location>
        <begin position="1"/>
        <end position="25"/>
    </location>
</feature>
<dbReference type="InterPro" id="IPR019734">
    <property type="entry name" value="TPR_rpt"/>
</dbReference>
<evidence type="ECO:0000313" key="3">
    <source>
        <dbReference type="EMBL" id="SNS15593.1"/>
    </source>
</evidence>
<dbReference type="Gene3D" id="1.25.40.10">
    <property type="entry name" value="Tetratricopeptide repeat domain"/>
    <property type="match status" value="4"/>
</dbReference>
<accession>A0A239C884</accession>
<dbReference type="InterPro" id="IPR011990">
    <property type="entry name" value="TPR-like_helical_dom_sf"/>
</dbReference>
<dbReference type="PANTHER" id="PTHR12558:SF13">
    <property type="entry name" value="CELL DIVISION CYCLE PROTEIN 27 HOMOLOG"/>
    <property type="match status" value="1"/>
</dbReference>
<dbReference type="Proteomes" id="UP000198426">
    <property type="component" value="Unassembled WGS sequence"/>
</dbReference>
<feature type="chain" id="PRO_5012986383" evidence="2">
    <location>
        <begin position="26"/>
        <end position="571"/>
    </location>
</feature>
<reference evidence="3 4" key="1">
    <citation type="submission" date="2017-06" db="EMBL/GenBank/DDBJ databases">
        <authorList>
            <person name="Kim H.J."/>
            <person name="Triplett B.A."/>
        </authorList>
    </citation>
    <scope>NUCLEOTIDE SEQUENCE [LARGE SCALE GENOMIC DNA]</scope>
    <source>
        <strain evidence="3 4">DSM 29339</strain>
    </source>
</reference>